<gene>
    <name evidence="1" type="ORF">PSET11_00591</name>
</gene>
<proteinExistence type="predicted"/>
<name>A0A3P5WAA6_9MICC</name>
<reference evidence="1 2" key="1">
    <citation type="submission" date="2018-11" db="EMBL/GenBank/DDBJ databases">
        <authorList>
            <person name="Criscuolo A."/>
        </authorList>
    </citation>
    <scope>NUCLEOTIDE SEQUENCE [LARGE SCALE GENOMIC DNA]</scope>
    <source>
        <strain evidence="1">AT11b</strain>
    </source>
</reference>
<keyword evidence="2" id="KW-1185">Reference proteome</keyword>
<dbReference type="AlphaFoldDB" id="A0A3P5WAA6"/>
<evidence type="ECO:0000313" key="2">
    <source>
        <dbReference type="Proteomes" id="UP000280861"/>
    </source>
</evidence>
<protein>
    <submittedName>
        <fullName evidence="1">Uncharacterized protein</fullName>
    </submittedName>
</protein>
<organism evidence="1 2">
    <name type="scientific">Arthrobacter ulcerisalmonis</name>
    <dbReference type="NCBI Taxonomy" id="2483813"/>
    <lineage>
        <taxon>Bacteria</taxon>
        <taxon>Bacillati</taxon>
        <taxon>Actinomycetota</taxon>
        <taxon>Actinomycetes</taxon>
        <taxon>Micrococcales</taxon>
        <taxon>Micrococcaceae</taxon>
        <taxon>Arthrobacter</taxon>
    </lineage>
</organism>
<dbReference type="EMBL" id="UXAU01000010">
    <property type="protein sequence ID" value="VDC20393.1"/>
    <property type="molecule type" value="Genomic_DNA"/>
</dbReference>
<sequence length="314" mass="33929">MLAVAGAVVAVNIVNNTVASPQQPVREYLAALQNGDGGRALGLLRAAVPPSNAAMLDGTALQTATSRLANVTIGDPVEQPGNRVLVPMDYTLDGSRLHTDFTLEKTGTEWLFFNTWAFVPSRLPTVDITMVNGSEALINGSPVNMPDGRNSFAVFYPGEYEASVNGAYFAASATRATVTDKDASVPPLNLLTQATDKLKQDVATKVKEFLDGCADEAVKEQKLQPDCPFYYASNNRVQDGTIKWTVTEYPGVAIEPFDGRWVVSPLDGKAKVEALQQNAFTGVWYPLDEEVDFSFTTRLDVTADAVRVTPQLSF</sequence>
<evidence type="ECO:0000313" key="1">
    <source>
        <dbReference type="EMBL" id="VDC20393.1"/>
    </source>
</evidence>
<dbReference type="Proteomes" id="UP000280861">
    <property type="component" value="Unassembled WGS sequence"/>
</dbReference>
<accession>A0A3P5WAA6</accession>